<reference evidence="2" key="1">
    <citation type="journal article" date="2022" name="IScience">
        <title>Evolution of zygomycete secretomes and the origins of terrestrial fungal ecologies.</title>
        <authorList>
            <person name="Chang Y."/>
            <person name="Wang Y."/>
            <person name="Mondo S."/>
            <person name="Ahrendt S."/>
            <person name="Andreopoulos W."/>
            <person name="Barry K."/>
            <person name="Beard J."/>
            <person name="Benny G.L."/>
            <person name="Blankenship S."/>
            <person name="Bonito G."/>
            <person name="Cuomo C."/>
            <person name="Desiro A."/>
            <person name="Gervers K.A."/>
            <person name="Hundley H."/>
            <person name="Kuo A."/>
            <person name="LaButti K."/>
            <person name="Lang B.F."/>
            <person name="Lipzen A."/>
            <person name="O'Donnell K."/>
            <person name="Pangilinan J."/>
            <person name="Reynolds N."/>
            <person name="Sandor L."/>
            <person name="Smith M.E."/>
            <person name="Tsang A."/>
            <person name="Grigoriev I.V."/>
            <person name="Stajich J.E."/>
            <person name="Spatafora J.W."/>
        </authorList>
    </citation>
    <scope>NUCLEOTIDE SEQUENCE</scope>
    <source>
        <strain evidence="2">RSA 2281</strain>
    </source>
</reference>
<dbReference type="PANTHER" id="PTHR15615">
    <property type="match status" value="1"/>
</dbReference>
<feature type="non-terminal residue" evidence="2">
    <location>
        <position position="1"/>
    </location>
</feature>
<name>A0AAD5PBV4_9FUNG</name>
<dbReference type="SUPFAM" id="SSF47954">
    <property type="entry name" value="Cyclin-like"/>
    <property type="match status" value="1"/>
</dbReference>
<organism evidence="2 3">
    <name type="scientific">Phascolomyces articulosus</name>
    <dbReference type="NCBI Taxonomy" id="60185"/>
    <lineage>
        <taxon>Eukaryota</taxon>
        <taxon>Fungi</taxon>
        <taxon>Fungi incertae sedis</taxon>
        <taxon>Mucoromycota</taxon>
        <taxon>Mucoromycotina</taxon>
        <taxon>Mucoromycetes</taxon>
        <taxon>Mucorales</taxon>
        <taxon>Lichtheimiaceae</taxon>
        <taxon>Phascolomyces</taxon>
    </lineage>
</organism>
<evidence type="ECO:0000313" key="3">
    <source>
        <dbReference type="Proteomes" id="UP001209540"/>
    </source>
</evidence>
<dbReference type="GO" id="GO:0019901">
    <property type="term" value="F:protein kinase binding"/>
    <property type="evidence" value="ECO:0007669"/>
    <property type="project" value="InterPro"/>
</dbReference>
<dbReference type="InterPro" id="IPR036915">
    <property type="entry name" value="Cyclin-like_sf"/>
</dbReference>
<dbReference type="AlphaFoldDB" id="A0AAD5PBV4"/>
<keyword evidence="3" id="KW-1185">Reference proteome</keyword>
<feature type="non-terminal residue" evidence="2">
    <location>
        <position position="115"/>
    </location>
</feature>
<dbReference type="PANTHER" id="PTHR15615:SF94">
    <property type="entry name" value="PHO85 CYCLIN-6-RELATED"/>
    <property type="match status" value="1"/>
</dbReference>
<gene>
    <name evidence="2" type="ORF">BDA99DRAFT_413868</name>
</gene>
<proteinExistence type="predicted"/>
<keyword evidence="1" id="KW-0195">Cyclin</keyword>
<dbReference type="EMBL" id="JAIXMP010000022">
    <property type="protein sequence ID" value="KAI9255782.1"/>
    <property type="molecule type" value="Genomic_DNA"/>
</dbReference>
<comment type="caution">
    <text evidence="2">The sequence shown here is derived from an EMBL/GenBank/DDBJ whole genome shotgun (WGS) entry which is preliminary data.</text>
</comment>
<dbReference type="Proteomes" id="UP001209540">
    <property type="component" value="Unassembled WGS sequence"/>
</dbReference>
<dbReference type="GO" id="GO:0005634">
    <property type="term" value="C:nucleus"/>
    <property type="evidence" value="ECO:0007669"/>
    <property type="project" value="TreeGrafter"/>
</dbReference>
<accession>A0AAD5PBV4</accession>
<reference evidence="2" key="2">
    <citation type="submission" date="2023-02" db="EMBL/GenBank/DDBJ databases">
        <authorList>
            <consortium name="DOE Joint Genome Institute"/>
            <person name="Mondo S.J."/>
            <person name="Chang Y."/>
            <person name="Wang Y."/>
            <person name="Ahrendt S."/>
            <person name="Andreopoulos W."/>
            <person name="Barry K."/>
            <person name="Beard J."/>
            <person name="Benny G.L."/>
            <person name="Blankenship S."/>
            <person name="Bonito G."/>
            <person name="Cuomo C."/>
            <person name="Desiro A."/>
            <person name="Gervers K.A."/>
            <person name="Hundley H."/>
            <person name="Kuo A."/>
            <person name="LaButti K."/>
            <person name="Lang B.F."/>
            <person name="Lipzen A."/>
            <person name="O'Donnell K."/>
            <person name="Pangilinan J."/>
            <person name="Reynolds N."/>
            <person name="Sandor L."/>
            <person name="Smith M.W."/>
            <person name="Tsang A."/>
            <person name="Grigoriev I.V."/>
            <person name="Stajich J.E."/>
            <person name="Spatafora J.W."/>
        </authorList>
    </citation>
    <scope>NUCLEOTIDE SEQUENCE</scope>
    <source>
        <strain evidence="2">RSA 2281</strain>
    </source>
</reference>
<dbReference type="Gene3D" id="1.10.472.10">
    <property type="entry name" value="Cyclin-like"/>
    <property type="match status" value="1"/>
</dbReference>
<dbReference type="InterPro" id="IPR013922">
    <property type="entry name" value="Cyclin_PHO80-like"/>
</dbReference>
<dbReference type="Pfam" id="PF08613">
    <property type="entry name" value="Cyclin"/>
    <property type="match status" value="1"/>
</dbReference>
<dbReference type="InterPro" id="IPR012389">
    <property type="entry name" value="Cyclin_P/U"/>
</dbReference>
<protein>
    <submittedName>
        <fullName evidence="2">Cyclin PHO80-like protein</fullName>
    </submittedName>
</protein>
<dbReference type="CDD" id="cd20558">
    <property type="entry name" value="CYCLIN_ScPCL7-like"/>
    <property type="match status" value="1"/>
</dbReference>
<dbReference type="GO" id="GO:0000307">
    <property type="term" value="C:cyclin-dependent protein kinase holoenzyme complex"/>
    <property type="evidence" value="ECO:0007669"/>
    <property type="project" value="TreeGrafter"/>
</dbReference>
<dbReference type="PIRSF" id="PIRSF027110">
    <property type="entry name" value="PREG"/>
    <property type="match status" value="1"/>
</dbReference>
<evidence type="ECO:0000256" key="1">
    <source>
        <dbReference type="ARBA" id="ARBA00023127"/>
    </source>
</evidence>
<dbReference type="GO" id="GO:0016538">
    <property type="term" value="F:cyclin-dependent protein serine/threonine kinase regulator activity"/>
    <property type="evidence" value="ECO:0007669"/>
    <property type="project" value="TreeGrafter"/>
</dbReference>
<sequence length="115" mass="13323">FHSRAVPNIKITPYLSRILQYTPFNNEVLLSILVYFDRIAKLQPGKFIVNSLNVHRLLIASIVVASKFTSDVFYTNARYAKVGGLPLLELNKLEMEFLFLCNFNLHVRLEAMQEY</sequence>
<evidence type="ECO:0000313" key="2">
    <source>
        <dbReference type="EMBL" id="KAI9255782.1"/>
    </source>
</evidence>